<dbReference type="PROSITE" id="PS00092">
    <property type="entry name" value="N6_MTASE"/>
    <property type="match status" value="1"/>
</dbReference>
<dbReference type="Pfam" id="PF12950">
    <property type="entry name" value="TaqI_C"/>
    <property type="match status" value="1"/>
</dbReference>
<dbReference type="EC" id="2.1.1.72" evidence="1"/>
<proteinExistence type="predicted"/>
<evidence type="ECO:0000259" key="9">
    <source>
        <dbReference type="Pfam" id="PF12950"/>
    </source>
</evidence>
<dbReference type="EMBL" id="FR695866">
    <property type="protein sequence ID" value="CBX27523.1"/>
    <property type="molecule type" value="Genomic_DNA"/>
</dbReference>
<keyword evidence="4" id="KW-0949">S-adenosyl-L-methionine</keyword>
<gene>
    <name evidence="10" type="ORF">N47_H23450</name>
</gene>
<dbReference type="SUPFAM" id="SSF53335">
    <property type="entry name" value="S-adenosyl-L-methionine-dependent methyltransferases"/>
    <property type="match status" value="1"/>
</dbReference>
<dbReference type="InterPro" id="IPR023135">
    <property type="entry name" value="N6_DNA_MeTrfase_TaqI_C"/>
</dbReference>
<evidence type="ECO:0000256" key="5">
    <source>
        <dbReference type="ARBA" id="ARBA00022747"/>
    </source>
</evidence>
<dbReference type="GO" id="GO:0032259">
    <property type="term" value="P:methylation"/>
    <property type="evidence" value="ECO:0007669"/>
    <property type="project" value="UniProtKB-KW"/>
</dbReference>
<keyword evidence="2" id="KW-0489">Methyltransferase</keyword>
<dbReference type="InterPro" id="IPR029063">
    <property type="entry name" value="SAM-dependent_MTases_sf"/>
</dbReference>
<name>E1YAC9_9BACT</name>
<organism evidence="10">
    <name type="scientific">uncultured Desulfobacterium sp</name>
    <dbReference type="NCBI Taxonomy" id="201089"/>
    <lineage>
        <taxon>Bacteria</taxon>
        <taxon>Pseudomonadati</taxon>
        <taxon>Thermodesulfobacteriota</taxon>
        <taxon>Desulfobacteria</taxon>
        <taxon>Desulfobacterales</taxon>
        <taxon>Desulfobacteriaceae</taxon>
        <taxon>Desulfobacterium</taxon>
        <taxon>environmental samples</taxon>
    </lineage>
</organism>
<dbReference type="REBASE" id="35240">
    <property type="entry name" value="DspN47ORF23450P"/>
</dbReference>
<reference evidence="10" key="1">
    <citation type="journal article" date="2011" name="Environ. Microbiol.">
        <title>Genomic insights into the metabolic potential of the polycyclic aromatic hydrocarbon degrading sulfate-reducing Deltaproteobacterium N47.</title>
        <authorList>
            <person name="Bergmann F."/>
            <person name="Selesi D."/>
            <person name="Weinmaier T."/>
            <person name="Tischler P."/>
            <person name="Rattei T."/>
            <person name="Meckenstock R.U."/>
        </authorList>
    </citation>
    <scope>NUCLEOTIDE SEQUENCE</scope>
</reference>
<dbReference type="GO" id="GO:0003677">
    <property type="term" value="F:DNA binding"/>
    <property type="evidence" value="ECO:0007669"/>
    <property type="project" value="UniProtKB-KW"/>
</dbReference>
<keyword evidence="3" id="KW-0808">Transferase</keyword>
<feature type="domain" description="Type II methyltransferase M.TaqI-like" evidence="8">
    <location>
        <begin position="463"/>
        <end position="647"/>
    </location>
</feature>
<dbReference type="PANTHER" id="PTHR33841">
    <property type="entry name" value="DNA METHYLTRANSFERASE YEEA-RELATED"/>
    <property type="match status" value="1"/>
</dbReference>
<dbReference type="PANTHER" id="PTHR33841:SF1">
    <property type="entry name" value="DNA METHYLTRANSFERASE A"/>
    <property type="match status" value="1"/>
</dbReference>
<keyword evidence="5" id="KW-0680">Restriction system</keyword>
<evidence type="ECO:0000313" key="10">
    <source>
        <dbReference type="EMBL" id="CBX27523.1"/>
    </source>
</evidence>
<dbReference type="InterPro" id="IPR011639">
    <property type="entry name" value="MethylTrfase_TaqI-like_dom"/>
</dbReference>
<dbReference type="InterPro" id="IPR050953">
    <property type="entry name" value="N4_N6_ade-DNA_methylase"/>
</dbReference>
<dbReference type="Gene3D" id="3.40.50.150">
    <property type="entry name" value="Vaccinia Virus protein VP39"/>
    <property type="match status" value="1"/>
</dbReference>
<dbReference type="InterPro" id="IPR002052">
    <property type="entry name" value="DNA_methylase_N6_adenine_CS"/>
</dbReference>
<accession>E1YAC9</accession>
<evidence type="ECO:0000256" key="7">
    <source>
        <dbReference type="ARBA" id="ARBA00047942"/>
    </source>
</evidence>
<feature type="domain" description="TaqI-like C-terminal specificity" evidence="9">
    <location>
        <begin position="823"/>
        <end position="925"/>
    </location>
</feature>
<dbReference type="PRINTS" id="PR00507">
    <property type="entry name" value="N12N6MTFRASE"/>
</dbReference>
<evidence type="ECO:0000256" key="4">
    <source>
        <dbReference type="ARBA" id="ARBA00022691"/>
    </source>
</evidence>
<evidence type="ECO:0000256" key="6">
    <source>
        <dbReference type="ARBA" id="ARBA00023125"/>
    </source>
</evidence>
<dbReference type="GO" id="GO:0009307">
    <property type="term" value="P:DNA restriction-modification system"/>
    <property type="evidence" value="ECO:0007669"/>
    <property type="project" value="UniProtKB-KW"/>
</dbReference>
<evidence type="ECO:0000256" key="3">
    <source>
        <dbReference type="ARBA" id="ARBA00022679"/>
    </source>
</evidence>
<evidence type="ECO:0000256" key="2">
    <source>
        <dbReference type="ARBA" id="ARBA00022603"/>
    </source>
</evidence>
<sequence>MNVPDRIKELTETFDYNLESYKKGIYNETQVRREFIDPFFEELGWDVANKKGYAEAYKDVIHEDAIKVGGVTKAPDYCFRIGGARKFFLEAKKPSINIQEGIDPAYQLRRYGWSAKLPLSILTDFEEFAVYDCRVKPVKTDKVSHSRILYLKYTDYADRWEEIASVFSRDAILKGSFDKYIESNKIRKGTTEVDAAFLQEIERWRELLARNIALRNPDLSQRELNFAVQQTIDRIVFLRICEDRGMEAYGGLMALRNGENVYRRLFHLFNKADEKYNSGLFHFTKEKDRENYDNLTPFLQIDDKPLKDIFNNLYYPESPYEFSVLSADILGQVYEKFLGKVIRLTAGHQAKIEEKPEVRKAGGVYYTPGYIVDYIVKNTVGKLVEGKKPGPRGGVSHLKILDPACGSGSFLIGAYQFLLDWHRDEYINDGPENWSKGKTPRIYQSRKGEWRLTTEERKRILTNNIYGVDIDHQAVEVTKLSLLLKVLEGEDEQSIGKQMLMFQKRVLPDLSNNIKCGNSLIGPDFYEHQPMSLLGEGEIFRVNAFDWNAEFAEIMKDGGFDAVIGNPPWGAELSERELSYLRRTNKDIIVRMIDSFMYFIHQSSQKVKTLGYFGMILPDVLLYQIDNEKLRRYIINNFRIKNILNMGDVFDKVSRPSSILIFENSNPSTYSTAQVADLASFIKTDKVACITETSRYERINQRDLNDIPGALFITSKPDKYKIWAKLNEIPNNLLNEVVDADGIQRGVSPDLKEAFLVDSNTANKFQLEEKKLKKSVTGGVHVKRYFINQPDLWLIYTSRNDDFQKLPKICKYIDQFKNEITCKEVKQNKHSIYSLHRPRKEQIFLKNEKILGVITGDRIIAALDDSRVYPTDGLYLLGVDKMINANYLLGILNSKLFVFIYRLLAIEKGRILPQVKPTILSKLPIRTLNLQDSEDKYLYDQIISLVDQMLELNKKLAESKVPRTTEMLRRQIESTDKQIDQLVYKLYDLTEEEIKIVESET</sequence>
<keyword evidence="6" id="KW-0238">DNA-binding</keyword>
<protein>
    <recommendedName>
        <fullName evidence="1">site-specific DNA-methyltransferase (adenine-specific)</fullName>
        <ecNumber evidence="1">2.1.1.72</ecNumber>
    </recommendedName>
</protein>
<comment type="catalytic activity">
    <reaction evidence="7">
        <text>a 2'-deoxyadenosine in DNA + S-adenosyl-L-methionine = an N(6)-methyl-2'-deoxyadenosine in DNA + S-adenosyl-L-homocysteine + H(+)</text>
        <dbReference type="Rhea" id="RHEA:15197"/>
        <dbReference type="Rhea" id="RHEA-COMP:12418"/>
        <dbReference type="Rhea" id="RHEA-COMP:12419"/>
        <dbReference type="ChEBI" id="CHEBI:15378"/>
        <dbReference type="ChEBI" id="CHEBI:57856"/>
        <dbReference type="ChEBI" id="CHEBI:59789"/>
        <dbReference type="ChEBI" id="CHEBI:90615"/>
        <dbReference type="ChEBI" id="CHEBI:90616"/>
        <dbReference type="EC" id="2.1.1.72"/>
    </reaction>
</comment>
<evidence type="ECO:0000259" key="8">
    <source>
        <dbReference type="Pfam" id="PF07669"/>
    </source>
</evidence>
<evidence type="ECO:0000256" key="1">
    <source>
        <dbReference type="ARBA" id="ARBA00011900"/>
    </source>
</evidence>
<dbReference type="GO" id="GO:0009007">
    <property type="term" value="F:site-specific DNA-methyltransferase (adenine-specific) activity"/>
    <property type="evidence" value="ECO:0007669"/>
    <property type="project" value="UniProtKB-EC"/>
</dbReference>
<dbReference type="InterPro" id="IPR025931">
    <property type="entry name" value="TaqI_C"/>
</dbReference>
<dbReference type="Pfam" id="PF07669">
    <property type="entry name" value="Eco57I"/>
    <property type="match status" value="1"/>
</dbReference>
<dbReference type="AlphaFoldDB" id="E1YAC9"/>
<dbReference type="Gene3D" id="3.90.220.10">
    <property type="entry name" value="Adenine-n6-DNA-methyltransferase Taqi, Chain A, domain 2"/>
    <property type="match status" value="1"/>
</dbReference>
<dbReference type="Gene3D" id="3.90.1570.30">
    <property type="match status" value="1"/>
</dbReference>